<dbReference type="InterPro" id="IPR029033">
    <property type="entry name" value="His_PPase_superfam"/>
</dbReference>
<accession>A0A916XEJ4</accession>
<evidence type="ECO:0000313" key="3">
    <source>
        <dbReference type="Proteomes" id="UP000641514"/>
    </source>
</evidence>
<reference evidence="2" key="1">
    <citation type="journal article" date="2014" name="Int. J. Syst. Evol. Microbiol.">
        <title>Complete genome sequence of Corynebacterium casei LMG S-19264T (=DSM 44701T), isolated from a smear-ripened cheese.</title>
        <authorList>
            <consortium name="US DOE Joint Genome Institute (JGI-PGF)"/>
            <person name="Walter F."/>
            <person name="Albersmeier A."/>
            <person name="Kalinowski J."/>
            <person name="Ruckert C."/>
        </authorList>
    </citation>
    <scope>NUCLEOTIDE SEQUENCE</scope>
    <source>
        <strain evidence="2">CGMCC 1.15478</strain>
    </source>
</reference>
<dbReference type="RefSeq" id="WP_188672534.1">
    <property type="nucleotide sequence ID" value="NZ_BMJH01000001.1"/>
</dbReference>
<dbReference type="CDD" id="cd07067">
    <property type="entry name" value="HP_PGM_like"/>
    <property type="match status" value="1"/>
</dbReference>
<feature type="binding site" evidence="1">
    <location>
        <position position="60"/>
    </location>
    <ligand>
        <name>substrate</name>
    </ligand>
</feature>
<sequence>MTARLLLVRHAESESNILRKLDTKPPGAALTKTGHKQARKLAELLALTDDDILVSSIAVRAQQTAMPIAESLGRSVTTVEGIHEIQAGDLELRSDHEAHRIYVATYTEWLHGNDSARIPGGESGHDLMDRYLPVISTLRTDYLKHTSGRIVVVSHGAAIRAIAAKLTGIDPGFALRHRLENTGGVELAPTAAGGWDLVRWGHVVSHSPGEAHIARDVMG</sequence>
<dbReference type="Proteomes" id="UP000641514">
    <property type="component" value="Unassembled WGS sequence"/>
</dbReference>
<evidence type="ECO:0000313" key="2">
    <source>
        <dbReference type="EMBL" id="GGC64623.1"/>
    </source>
</evidence>
<dbReference type="GO" id="GO:0016791">
    <property type="term" value="F:phosphatase activity"/>
    <property type="evidence" value="ECO:0007669"/>
    <property type="project" value="TreeGrafter"/>
</dbReference>
<dbReference type="SUPFAM" id="SSF53254">
    <property type="entry name" value="Phosphoglycerate mutase-like"/>
    <property type="match status" value="1"/>
</dbReference>
<dbReference type="InterPro" id="IPR050275">
    <property type="entry name" value="PGM_Phosphatase"/>
</dbReference>
<name>A0A916XEJ4_9ACTN</name>
<dbReference type="EMBL" id="BMJH01000001">
    <property type="protein sequence ID" value="GGC64623.1"/>
    <property type="molecule type" value="Genomic_DNA"/>
</dbReference>
<dbReference type="SMART" id="SM00855">
    <property type="entry name" value="PGAM"/>
    <property type="match status" value="1"/>
</dbReference>
<dbReference type="GO" id="GO:0005737">
    <property type="term" value="C:cytoplasm"/>
    <property type="evidence" value="ECO:0007669"/>
    <property type="project" value="TreeGrafter"/>
</dbReference>
<dbReference type="Gene3D" id="3.40.50.1240">
    <property type="entry name" value="Phosphoglycerate mutase-like"/>
    <property type="match status" value="1"/>
</dbReference>
<feature type="binding site" evidence="1">
    <location>
        <begin position="9"/>
        <end position="16"/>
    </location>
    <ligand>
        <name>substrate</name>
    </ligand>
</feature>
<dbReference type="PANTHER" id="PTHR48100:SF1">
    <property type="entry name" value="HISTIDINE PHOSPHATASE FAMILY PROTEIN-RELATED"/>
    <property type="match status" value="1"/>
</dbReference>
<organism evidence="2 3">
    <name type="scientific">Hoyosella rhizosphaerae</name>
    <dbReference type="NCBI Taxonomy" id="1755582"/>
    <lineage>
        <taxon>Bacteria</taxon>
        <taxon>Bacillati</taxon>
        <taxon>Actinomycetota</taxon>
        <taxon>Actinomycetes</taxon>
        <taxon>Mycobacteriales</taxon>
        <taxon>Hoyosellaceae</taxon>
        <taxon>Hoyosella</taxon>
    </lineage>
</organism>
<dbReference type="InterPro" id="IPR013078">
    <property type="entry name" value="His_Pase_superF_clade-1"/>
</dbReference>
<dbReference type="Pfam" id="PF00300">
    <property type="entry name" value="His_Phos_1"/>
    <property type="match status" value="1"/>
</dbReference>
<keyword evidence="3" id="KW-1185">Reference proteome</keyword>
<dbReference type="PANTHER" id="PTHR48100">
    <property type="entry name" value="BROAD-SPECIFICITY PHOSPHATASE YOR283W-RELATED"/>
    <property type="match status" value="1"/>
</dbReference>
<reference evidence="2" key="2">
    <citation type="submission" date="2020-09" db="EMBL/GenBank/DDBJ databases">
        <authorList>
            <person name="Sun Q."/>
            <person name="Zhou Y."/>
        </authorList>
    </citation>
    <scope>NUCLEOTIDE SEQUENCE</scope>
    <source>
        <strain evidence="2">CGMCC 1.15478</strain>
    </source>
</reference>
<protein>
    <submittedName>
        <fullName evidence="2">Phosphoglycerate mutase</fullName>
    </submittedName>
</protein>
<comment type="caution">
    <text evidence="2">The sequence shown here is derived from an EMBL/GenBank/DDBJ whole genome shotgun (WGS) entry which is preliminary data.</text>
</comment>
<proteinExistence type="predicted"/>
<dbReference type="AlphaFoldDB" id="A0A916XEJ4"/>
<evidence type="ECO:0000256" key="1">
    <source>
        <dbReference type="PIRSR" id="PIRSR613078-2"/>
    </source>
</evidence>
<gene>
    <name evidence="2" type="ORF">GCM10011410_16470</name>
</gene>